<name>D3FZ24_ALKPO</name>
<gene>
    <name evidence="1" type="ordered locus">BpOF4_04965</name>
</gene>
<reference evidence="1 2" key="1">
    <citation type="journal article" date="2011" name="Environ. Microbiol.">
        <title>Genome of alkaliphilic Bacillus pseudofirmus OF4 reveals adaptations that support the ability to grow in an external pH range from 7.5 to 11.4.</title>
        <authorList>
            <person name="Janto B."/>
            <person name="Ahmed A."/>
            <person name="Ito M."/>
            <person name="Liu J."/>
            <person name="Hicks D.B."/>
            <person name="Pagni S."/>
            <person name="Fackelmayer O.J."/>
            <person name="Smith T.A."/>
            <person name="Earl J."/>
            <person name="Elbourne L.D."/>
            <person name="Hassan K."/>
            <person name="Paulsen I.T."/>
            <person name="Kolsto A.B."/>
            <person name="Tourasse N.J."/>
            <person name="Ehrlich G.D."/>
            <person name="Boissy R."/>
            <person name="Ivey D.M."/>
            <person name="Li G."/>
            <person name="Xue Y."/>
            <person name="Ma Y."/>
            <person name="Hu F.Z."/>
            <person name="Krulwich T.A."/>
        </authorList>
    </citation>
    <scope>NUCLEOTIDE SEQUENCE [LARGE SCALE GENOMIC DNA]</scope>
    <source>
        <strain evidence="2">ATCC BAA-2126 / JCM 17055 / OF4</strain>
    </source>
</reference>
<protein>
    <submittedName>
        <fullName evidence="1">Uncharacterized protein</fullName>
    </submittedName>
</protein>
<accession>D3FZ24</accession>
<proteinExistence type="predicted"/>
<dbReference type="HOGENOM" id="CLU_3372114_0_0_9"/>
<evidence type="ECO:0000313" key="1">
    <source>
        <dbReference type="EMBL" id="ADC49057.1"/>
    </source>
</evidence>
<dbReference type="KEGG" id="bpf:BpOF4_04965"/>
<dbReference type="AlphaFoldDB" id="D3FZ24"/>
<dbReference type="EMBL" id="CP001878">
    <property type="protein sequence ID" value="ADC49057.1"/>
    <property type="molecule type" value="Genomic_DNA"/>
</dbReference>
<organism evidence="1 2">
    <name type="scientific">Alkalihalophilus pseudofirmus (strain ATCC BAA-2126 / JCM 17055 / OF4)</name>
    <name type="common">Bacillus pseudofirmus</name>
    <dbReference type="NCBI Taxonomy" id="398511"/>
    <lineage>
        <taxon>Bacteria</taxon>
        <taxon>Bacillati</taxon>
        <taxon>Bacillota</taxon>
        <taxon>Bacilli</taxon>
        <taxon>Bacillales</taxon>
        <taxon>Bacillaceae</taxon>
        <taxon>Alkalihalophilus</taxon>
    </lineage>
</organism>
<sequence length="34" mass="3910">MQLLIVLIAIFIASIELNCISVNVIYIPFKYNCH</sequence>
<evidence type="ECO:0000313" key="2">
    <source>
        <dbReference type="Proteomes" id="UP000001544"/>
    </source>
</evidence>
<keyword evidence="2" id="KW-1185">Reference proteome</keyword>
<dbReference type="Proteomes" id="UP000001544">
    <property type="component" value="Chromosome"/>
</dbReference>